<dbReference type="InterPro" id="IPR010155">
    <property type="entry name" value="CRISPR-assoc_prot_Cas5d"/>
</dbReference>
<dbReference type="NCBIfam" id="TIGR01876">
    <property type="entry name" value="cas_Cas5d"/>
    <property type="match status" value="1"/>
</dbReference>
<proteinExistence type="inferred from homology"/>
<accession>A0ABW5TLW3</accession>
<dbReference type="NCBIfam" id="TIGR02593">
    <property type="entry name" value="CRISPR_cas5"/>
    <property type="match status" value="1"/>
</dbReference>
<name>A0ABW5TLW3_9ENTE</name>
<comment type="similarity">
    <text evidence="2">Belongs to the CRISPR-associated protein Cas5 family. Subtype I-C/Dvulg subfamily.</text>
</comment>
<dbReference type="InterPro" id="IPR021124">
    <property type="entry name" value="CRISPR-assoc_prot_Cas5"/>
</dbReference>
<dbReference type="Proteomes" id="UP001597427">
    <property type="component" value="Unassembled WGS sequence"/>
</dbReference>
<dbReference type="EC" id="3.1.-.-" evidence="2"/>
<keyword evidence="1 2" id="KW-0051">Antiviral defense</keyword>
<keyword evidence="2" id="KW-0540">Nuclease</keyword>
<comment type="function">
    <text evidence="2">CRISPR (clustered regularly interspaced short palindromic repeat) is an adaptive immune system that provides protection against mobile genetic elements (viruses, transposable elements and conjugative plasmids). CRISPR clusters contain spacers, sequences complementary to antecedent mobile elements, and target invading nucleic acids. CRISPR clusters are transcribed and processed into CRISPR RNA (crRNA).</text>
</comment>
<evidence type="ECO:0000313" key="3">
    <source>
        <dbReference type="EMBL" id="MFD2729779.1"/>
    </source>
</evidence>
<dbReference type="InterPro" id="IPR013422">
    <property type="entry name" value="CRISPR-assoc_prot_Cas5_N"/>
</dbReference>
<dbReference type="Pfam" id="PF09704">
    <property type="entry name" value="Cas_Cas5d"/>
    <property type="match status" value="1"/>
</dbReference>
<evidence type="ECO:0000256" key="1">
    <source>
        <dbReference type="ARBA" id="ARBA00023118"/>
    </source>
</evidence>
<gene>
    <name evidence="3" type="primary">cas5c</name>
    <name evidence="3" type="ORF">ACFSR0_10165</name>
</gene>
<keyword evidence="2" id="KW-0255">Endonuclease</keyword>
<evidence type="ECO:0000313" key="4">
    <source>
        <dbReference type="Proteomes" id="UP001597427"/>
    </source>
</evidence>
<keyword evidence="4" id="KW-1185">Reference proteome</keyword>
<sequence>MEKSKNFYVRLKGSYALFTNGSTKGGGEKFSYSVPTRQALNGIVDAIYYKPTFRNIVTEVKVIRPVQTEVIGTRALIGGNKADLNYVSYLTDVEYLVKYHFEWNEGRSDLIIDRNRKKHEAIMDRSLDRGGRRDIFLGTRECVGLVEKITEEEYLNATSFYDDQILSFGIMFHSFNYGESKDEALKSYYTETIMKDGVIQFKPQIECEIVNTLTTYKFKETTEIKSVDKELDEYQQMEER</sequence>
<dbReference type="Gene3D" id="3.30.70.2660">
    <property type="match status" value="1"/>
</dbReference>
<keyword evidence="2" id="KW-0694">RNA-binding</keyword>
<protein>
    <recommendedName>
        <fullName evidence="2">pre-crRNA processing endonuclease</fullName>
        <ecNumber evidence="2">3.1.-.-</ecNumber>
    </recommendedName>
</protein>
<organism evidence="3 4">
    <name type="scientific">Enterococcus camelliae</name>
    <dbReference type="NCBI Taxonomy" id="453959"/>
    <lineage>
        <taxon>Bacteria</taxon>
        <taxon>Bacillati</taxon>
        <taxon>Bacillota</taxon>
        <taxon>Bacilli</taxon>
        <taxon>Lactobacillales</taxon>
        <taxon>Enterococcaceae</taxon>
        <taxon>Enterococcus</taxon>
    </lineage>
</organism>
<reference evidence="4" key="1">
    <citation type="journal article" date="2019" name="Int. J. Syst. Evol. Microbiol.">
        <title>The Global Catalogue of Microorganisms (GCM) 10K type strain sequencing project: providing services to taxonomists for standard genome sequencing and annotation.</title>
        <authorList>
            <consortium name="The Broad Institute Genomics Platform"/>
            <consortium name="The Broad Institute Genome Sequencing Center for Infectious Disease"/>
            <person name="Wu L."/>
            <person name="Ma J."/>
        </authorList>
    </citation>
    <scope>NUCLEOTIDE SEQUENCE [LARGE SCALE GENOMIC DNA]</scope>
    <source>
        <strain evidence="4">TISTR 932</strain>
    </source>
</reference>
<comment type="caution">
    <text evidence="3">The sequence shown here is derived from an EMBL/GenBank/DDBJ whole genome shotgun (WGS) entry which is preliminary data.</text>
</comment>
<keyword evidence="2" id="KW-0378">Hydrolase</keyword>
<dbReference type="EMBL" id="JBHUMO010000059">
    <property type="protein sequence ID" value="MFD2729779.1"/>
    <property type="molecule type" value="Genomic_DNA"/>
</dbReference>
<dbReference type="RefSeq" id="WP_379982452.1">
    <property type="nucleotide sequence ID" value="NZ_JBHUMO010000059.1"/>
</dbReference>
<evidence type="ECO:0000256" key="2">
    <source>
        <dbReference type="PIRNR" id="PIRNR029950"/>
    </source>
</evidence>
<dbReference type="PIRSF" id="PIRSF029950">
    <property type="entry name" value="Cas_CT1134"/>
    <property type="match status" value="1"/>
</dbReference>